<gene>
    <name evidence="2" type="ORF">B0T14DRAFT_566741</name>
</gene>
<dbReference type="AlphaFoldDB" id="A0AA39WQX3"/>
<protein>
    <submittedName>
        <fullName evidence="2">Uncharacterized protein</fullName>
    </submittedName>
</protein>
<name>A0AA39WQX3_9PEZI</name>
<keyword evidence="3" id="KW-1185">Reference proteome</keyword>
<feature type="compositionally biased region" description="Basic residues" evidence="1">
    <location>
        <begin position="13"/>
        <end position="22"/>
    </location>
</feature>
<reference evidence="2" key="1">
    <citation type="submission" date="2023-06" db="EMBL/GenBank/DDBJ databases">
        <title>Genome-scale phylogeny and comparative genomics of the fungal order Sordariales.</title>
        <authorList>
            <consortium name="Lawrence Berkeley National Laboratory"/>
            <person name="Hensen N."/>
            <person name="Bonometti L."/>
            <person name="Westerberg I."/>
            <person name="Brannstrom I.O."/>
            <person name="Guillou S."/>
            <person name="Cros-Aarteil S."/>
            <person name="Calhoun S."/>
            <person name="Haridas S."/>
            <person name="Kuo A."/>
            <person name="Mondo S."/>
            <person name="Pangilinan J."/>
            <person name="Riley R."/>
            <person name="Labutti K."/>
            <person name="Andreopoulos B."/>
            <person name="Lipzen A."/>
            <person name="Chen C."/>
            <person name="Yanf M."/>
            <person name="Daum C."/>
            <person name="Ng V."/>
            <person name="Clum A."/>
            <person name="Steindorff A."/>
            <person name="Ohm R."/>
            <person name="Martin F."/>
            <person name="Silar P."/>
            <person name="Natvig D."/>
            <person name="Lalanne C."/>
            <person name="Gautier V."/>
            <person name="Ament-Velasquez S.L."/>
            <person name="Kruys A."/>
            <person name="Hutchinson M.I."/>
            <person name="Powell A.J."/>
            <person name="Barry K."/>
            <person name="Miller A.N."/>
            <person name="Grigoriev I.V."/>
            <person name="Debuchy R."/>
            <person name="Gladieux P."/>
            <person name="Thoren M.H."/>
            <person name="Johannesson H."/>
        </authorList>
    </citation>
    <scope>NUCLEOTIDE SEQUENCE</scope>
    <source>
        <strain evidence="2">CBS 606.72</strain>
    </source>
</reference>
<sequence length="259" mass="26823">MSSQRHAPPTPARRGRRSHHRLPSFPDFKAKEDSPRGFETALAQTTASTGLELQLHQAGPPPNVESATSPLSFHHTLLEVTQTEGTKAHTEQRYLELTRLERLPDQQSPTQHSASPVLPSAELAAAFNTGVPNMAAPSPIYVILLSAPAAATAAAPQHVYMLTPTGLVPVPGGIAAALAPAPTAPALVLQLAPPAPPPPPTTALVLQLAPPAPPPPQPAIILQLAPPAPPPPPPPPAFMIACAAPAPAPPPAPIHVCYQ</sequence>
<evidence type="ECO:0000313" key="3">
    <source>
        <dbReference type="Proteomes" id="UP001175000"/>
    </source>
</evidence>
<dbReference type="Proteomes" id="UP001175000">
    <property type="component" value="Unassembled WGS sequence"/>
</dbReference>
<organism evidence="2 3">
    <name type="scientific">Immersiella caudata</name>
    <dbReference type="NCBI Taxonomy" id="314043"/>
    <lineage>
        <taxon>Eukaryota</taxon>
        <taxon>Fungi</taxon>
        <taxon>Dikarya</taxon>
        <taxon>Ascomycota</taxon>
        <taxon>Pezizomycotina</taxon>
        <taxon>Sordariomycetes</taxon>
        <taxon>Sordariomycetidae</taxon>
        <taxon>Sordariales</taxon>
        <taxon>Lasiosphaeriaceae</taxon>
        <taxon>Immersiella</taxon>
    </lineage>
</organism>
<accession>A0AA39WQX3</accession>
<comment type="caution">
    <text evidence="2">The sequence shown here is derived from an EMBL/GenBank/DDBJ whole genome shotgun (WGS) entry which is preliminary data.</text>
</comment>
<evidence type="ECO:0000256" key="1">
    <source>
        <dbReference type="SAM" id="MobiDB-lite"/>
    </source>
</evidence>
<evidence type="ECO:0000313" key="2">
    <source>
        <dbReference type="EMBL" id="KAK0619944.1"/>
    </source>
</evidence>
<proteinExistence type="predicted"/>
<dbReference type="EMBL" id="JAULSU010000004">
    <property type="protein sequence ID" value="KAK0619944.1"/>
    <property type="molecule type" value="Genomic_DNA"/>
</dbReference>
<feature type="region of interest" description="Disordered" evidence="1">
    <location>
        <begin position="1"/>
        <end position="49"/>
    </location>
</feature>